<dbReference type="SMART" id="SM00344">
    <property type="entry name" value="HTH_ASNC"/>
    <property type="match status" value="1"/>
</dbReference>
<keyword evidence="1" id="KW-0805">Transcription regulation</keyword>
<dbReference type="STRING" id="1121881.SAMN02745225_01323"/>
<proteinExistence type="predicted"/>
<dbReference type="Gene3D" id="3.30.70.920">
    <property type="match status" value="1"/>
</dbReference>
<feature type="domain" description="HTH asnC-type" evidence="4">
    <location>
        <begin position="35"/>
        <end position="95"/>
    </location>
</feature>
<gene>
    <name evidence="5" type="ORF">SAMN02745225_01323</name>
</gene>
<dbReference type="Gene3D" id="1.10.10.10">
    <property type="entry name" value="Winged helix-like DNA-binding domain superfamily/Winged helix DNA-binding domain"/>
    <property type="match status" value="1"/>
</dbReference>
<dbReference type="InterPro" id="IPR036390">
    <property type="entry name" value="WH_DNA-bd_sf"/>
</dbReference>
<evidence type="ECO:0000259" key="4">
    <source>
        <dbReference type="PROSITE" id="PS50956"/>
    </source>
</evidence>
<organism evidence="5 6">
    <name type="scientific">Ferrithrix thermotolerans DSM 19514</name>
    <dbReference type="NCBI Taxonomy" id="1121881"/>
    <lineage>
        <taxon>Bacteria</taxon>
        <taxon>Bacillati</taxon>
        <taxon>Actinomycetota</taxon>
        <taxon>Acidimicrobiia</taxon>
        <taxon>Acidimicrobiales</taxon>
        <taxon>Acidimicrobiaceae</taxon>
        <taxon>Ferrithrix</taxon>
    </lineage>
</organism>
<reference evidence="6" key="1">
    <citation type="submission" date="2016-11" db="EMBL/GenBank/DDBJ databases">
        <authorList>
            <person name="Varghese N."/>
            <person name="Submissions S."/>
        </authorList>
    </citation>
    <scope>NUCLEOTIDE SEQUENCE [LARGE SCALE GENOMIC DNA]</scope>
    <source>
        <strain evidence="6">DSM 19514</strain>
    </source>
</reference>
<dbReference type="SUPFAM" id="SSF46785">
    <property type="entry name" value="Winged helix' DNA-binding domain"/>
    <property type="match status" value="1"/>
</dbReference>
<dbReference type="InterPro" id="IPR011008">
    <property type="entry name" value="Dimeric_a/b-barrel"/>
</dbReference>
<dbReference type="Proteomes" id="UP000184295">
    <property type="component" value="Unassembled WGS sequence"/>
</dbReference>
<dbReference type="GO" id="GO:0043200">
    <property type="term" value="P:response to amino acid"/>
    <property type="evidence" value="ECO:0007669"/>
    <property type="project" value="TreeGrafter"/>
</dbReference>
<evidence type="ECO:0000256" key="3">
    <source>
        <dbReference type="ARBA" id="ARBA00023163"/>
    </source>
</evidence>
<dbReference type="EMBL" id="FQUL01000016">
    <property type="protein sequence ID" value="SHE68227.1"/>
    <property type="molecule type" value="Genomic_DNA"/>
</dbReference>
<dbReference type="PANTHER" id="PTHR30154:SF34">
    <property type="entry name" value="TRANSCRIPTIONAL REGULATOR AZLB"/>
    <property type="match status" value="1"/>
</dbReference>
<dbReference type="InterPro" id="IPR000485">
    <property type="entry name" value="AsnC-type_HTH_dom"/>
</dbReference>
<sequence>MIVHLGEEQPAVQYDYILRRKAKDLESNRGGSARVDNVSLRIIELLQGDGRLSYATIAKEVGLSEAAVRHRVQRLIDLGVMQIVAVTDPLSLGMGRQALVGVKVSGDLVAVASEISKIKEADYVVICAGSVDIFVEIVAKDDERLLQIINGEIRAIPGVVATEAFVYLRLAKQTYSYSSK</sequence>
<dbReference type="InterPro" id="IPR036388">
    <property type="entry name" value="WH-like_DNA-bd_sf"/>
</dbReference>
<accession>A0A1M4VH69</accession>
<dbReference type="Pfam" id="PF22482">
    <property type="entry name" value="AsnC_trans_reg_3"/>
    <property type="match status" value="1"/>
</dbReference>
<evidence type="ECO:0000256" key="2">
    <source>
        <dbReference type="ARBA" id="ARBA00023125"/>
    </source>
</evidence>
<evidence type="ECO:0000313" key="6">
    <source>
        <dbReference type="Proteomes" id="UP000184295"/>
    </source>
</evidence>
<name>A0A1M4VH69_9ACTN</name>
<dbReference type="PRINTS" id="PR00033">
    <property type="entry name" value="HTHASNC"/>
</dbReference>
<dbReference type="AlphaFoldDB" id="A0A1M4VH69"/>
<keyword evidence="3" id="KW-0804">Transcription</keyword>
<keyword evidence="6" id="KW-1185">Reference proteome</keyword>
<dbReference type="PROSITE" id="PS50956">
    <property type="entry name" value="HTH_ASNC_2"/>
    <property type="match status" value="1"/>
</dbReference>
<dbReference type="Pfam" id="PF13404">
    <property type="entry name" value="HTH_AsnC-type"/>
    <property type="match status" value="1"/>
</dbReference>
<dbReference type="InterPro" id="IPR054609">
    <property type="entry name" value="PF0864-like_C"/>
</dbReference>
<dbReference type="GO" id="GO:0005829">
    <property type="term" value="C:cytosol"/>
    <property type="evidence" value="ECO:0007669"/>
    <property type="project" value="TreeGrafter"/>
</dbReference>
<evidence type="ECO:0000313" key="5">
    <source>
        <dbReference type="EMBL" id="SHE68227.1"/>
    </source>
</evidence>
<evidence type="ECO:0000256" key="1">
    <source>
        <dbReference type="ARBA" id="ARBA00023015"/>
    </source>
</evidence>
<dbReference type="PANTHER" id="PTHR30154">
    <property type="entry name" value="LEUCINE-RESPONSIVE REGULATORY PROTEIN"/>
    <property type="match status" value="1"/>
</dbReference>
<dbReference type="InterPro" id="IPR019888">
    <property type="entry name" value="Tscrpt_reg_AsnC-like"/>
</dbReference>
<dbReference type="SUPFAM" id="SSF54909">
    <property type="entry name" value="Dimeric alpha+beta barrel"/>
    <property type="match status" value="1"/>
</dbReference>
<keyword evidence="2" id="KW-0238">DNA-binding</keyword>
<protein>
    <submittedName>
        <fullName evidence="5">Lrp/AsnC family transcriptional regulator, regulator for asnA, asnC and gidA</fullName>
    </submittedName>
</protein>
<dbReference type="GO" id="GO:0043565">
    <property type="term" value="F:sequence-specific DNA binding"/>
    <property type="evidence" value="ECO:0007669"/>
    <property type="project" value="InterPro"/>
</dbReference>